<dbReference type="Gene3D" id="3.30.2010.10">
    <property type="entry name" value="Metalloproteases ('zincins'), catalytic domain"/>
    <property type="match status" value="1"/>
</dbReference>
<evidence type="ECO:0000256" key="2">
    <source>
        <dbReference type="ARBA" id="ARBA00022723"/>
    </source>
</evidence>
<feature type="domain" description="CAAX prenyl protease 1 N-terminal" evidence="9">
    <location>
        <begin position="45"/>
        <end position="203"/>
    </location>
</feature>
<name>A0ABS2DI23_9BACI</name>
<dbReference type="Pfam" id="PF16491">
    <property type="entry name" value="Peptidase_M48_N"/>
    <property type="match status" value="1"/>
</dbReference>
<sequence length="422" mass="49129">MKKTVLSSIVVYIVFSVVFCLYIFNWADTTIPSGYEGSASDPATFMNEKELLISEEFSKIKNALYFLSTPYEWLLLFILLSVGLSKKFQDWAKGTVRFRPLQVFIYLFWITLFTTVLSFPFKLFGYNVSKDYGISVQPFNGWMKDYMLDFWINYFLTGLIVLVLYGLMRKSPKRWWLYGWLLSIPFTLFLTFIQPVFIDPLYNDFYPLKDKELEEKILSVADKAGIPAEHVYEVNMSEKTKAMNAYVTGIGDNSRIVLWDTTLNKLEDDEVLFIMAHEMGHYVKKHVFFGVVSYTLVSLVGFYLIHKLMNIIIRRHGHRFNIHDPKEVATIPLFFLLLSVLSFLFAPISNTVSRAHELQADTYAVELTKNPEAAVGSFQQLTKSNLSEVNPPFIVKLFRYTHPPMVERIHYLDSYELRESEK</sequence>
<dbReference type="PANTHER" id="PTHR10120">
    <property type="entry name" value="CAAX PRENYL PROTEASE 1"/>
    <property type="match status" value="1"/>
</dbReference>
<feature type="transmembrane region" description="Helical" evidence="7">
    <location>
        <begin position="150"/>
        <end position="168"/>
    </location>
</feature>
<keyword evidence="7" id="KW-0472">Membrane</keyword>
<keyword evidence="1 6" id="KW-0645">Protease</keyword>
<gene>
    <name evidence="10" type="ORF">JR050_05730</name>
</gene>
<comment type="caution">
    <text evidence="10">The sequence shown here is derived from an EMBL/GenBank/DDBJ whole genome shotgun (WGS) entry which is preliminary data.</text>
</comment>
<dbReference type="InterPro" id="IPR032456">
    <property type="entry name" value="Peptidase_M48_N"/>
</dbReference>
<feature type="domain" description="Peptidase M48" evidence="8">
    <location>
        <begin position="207"/>
        <end position="414"/>
    </location>
</feature>
<protein>
    <submittedName>
        <fullName evidence="10">M48 family metallopeptidase</fullName>
    </submittedName>
</protein>
<keyword evidence="3 6" id="KW-0378">Hydrolase</keyword>
<keyword evidence="4 6" id="KW-0862">Zinc</keyword>
<keyword evidence="7" id="KW-0812">Transmembrane</keyword>
<keyword evidence="5 6" id="KW-0482">Metalloprotease</keyword>
<feature type="transmembrane region" description="Helical" evidence="7">
    <location>
        <begin position="63"/>
        <end position="82"/>
    </location>
</feature>
<dbReference type="RefSeq" id="WP_204202555.1">
    <property type="nucleotide sequence ID" value="NZ_JAFELM010000019.1"/>
</dbReference>
<feature type="transmembrane region" description="Helical" evidence="7">
    <location>
        <begin position="5"/>
        <end position="24"/>
    </location>
</feature>
<comment type="cofactor">
    <cofactor evidence="6">
        <name>Zn(2+)</name>
        <dbReference type="ChEBI" id="CHEBI:29105"/>
    </cofactor>
    <text evidence="6">Binds 1 zinc ion per subunit.</text>
</comment>
<feature type="transmembrane region" description="Helical" evidence="7">
    <location>
        <begin position="103"/>
        <end position="121"/>
    </location>
</feature>
<organism evidence="10 11">
    <name type="scientific">Bacillus suaedaesalsae</name>
    <dbReference type="NCBI Taxonomy" id="2810349"/>
    <lineage>
        <taxon>Bacteria</taxon>
        <taxon>Bacillati</taxon>
        <taxon>Bacillota</taxon>
        <taxon>Bacilli</taxon>
        <taxon>Bacillales</taxon>
        <taxon>Bacillaceae</taxon>
        <taxon>Bacillus</taxon>
    </lineage>
</organism>
<evidence type="ECO:0000256" key="3">
    <source>
        <dbReference type="ARBA" id="ARBA00022801"/>
    </source>
</evidence>
<dbReference type="InterPro" id="IPR027057">
    <property type="entry name" value="CAXX_Prtase_1"/>
</dbReference>
<reference evidence="10 11" key="1">
    <citation type="submission" date="2021-02" db="EMBL/GenBank/DDBJ databases">
        <title>Bacillus sp. RD4P76, an endophyte from a halophyte.</title>
        <authorList>
            <person name="Sun J.-Q."/>
        </authorList>
    </citation>
    <scope>NUCLEOTIDE SEQUENCE [LARGE SCALE GENOMIC DNA]</scope>
    <source>
        <strain evidence="10 11">RD4P76</strain>
    </source>
</reference>
<keyword evidence="2" id="KW-0479">Metal-binding</keyword>
<evidence type="ECO:0000259" key="9">
    <source>
        <dbReference type="Pfam" id="PF16491"/>
    </source>
</evidence>
<feature type="transmembrane region" description="Helical" evidence="7">
    <location>
        <begin position="287"/>
        <end position="306"/>
    </location>
</feature>
<dbReference type="CDD" id="cd07343">
    <property type="entry name" value="M48A_Zmpste24p_like"/>
    <property type="match status" value="1"/>
</dbReference>
<feature type="transmembrane region" description="Helical" evidence="7">
    <location>
        <begin position="327"/>
        <end position="348"/>
    </location>
</feature>
<dbReference type="Proteomes" id="UP001518925">
    <property type="component" value="Unassembled WGS sequence"/>
</dbReference>
<accession>A0ABS2DI23</accession>
<evidence type="ECO:0000256" key="1">
    <source>
        <dbReference type="ARBA" id="ARBA00022670"/>
    </source>
</evidence>
<evidence type="ECO:0000259" key="8">
    <source>
        <dbReference type="Pfam" id="PF01435"/>
    </source>
</evidence>
<evidence type="ECO:0000313" key="11">
    <source>
        <dbReference type="Proteomes" id="UP001518925"/>
    </source>
</evidence>
<evidence type="ECO:0000256" key="5">
    <source>
        <dbReference type="ARBA" id="ARBA00023049"/>
    </source>
</evidence>
<dbReference type="Pfam" id="PF01435">
    <property type="entry name" value="Peptidase_M48"/>
    <property type="match status" value="1"/>
</dbReference>
<feature type="transmembrane region" description="Helical" evidence="7">
    <location>
        <begin position="175"/>
        <end position="198"/>
    </location>
</feature>
<comment type="similarity">
    <text evidence="6">Belongs to the peptidase M48 family.</text>
</comment>
<evidence type="ECO:0000256" key="6">
    <source>
        <dbReference type="RuleBase" id="RU003983"/>
    </source>
</evidence>
<keyword evidence="7" id="KW-1133">Transmembrane helix</keyword>
<keyword evidence="11" id="KW-1185">Reference proteome</keyword>
<evidence type="ECO:0000256" key="4">
    <source>
        <dbReference type="ARBA" id="ARBA00022833"/>
    </source>
</evidence>
<dbReference type="InterPro" id="IPR001915">
    <property type="entry name" value="Peptidase_M48"/>
</dbReference>
<evidence type="ECO:0000313" key="10">
    <source>
        <dbReference type="EMBL" id="MBM6617173.1"/>
    </source>
</evidence>
<dbReference type="EMBL" id="JAFELM010000019">
    <property type="protein sequence ID" value="MBM6617173.1"/>
    <property type="molecule type" value="Genomic_DNA"/>
</dbReference>
<evidence type="ECO:0000256" key="7">
    <source>
        <dbReference type="SAM" id="Phobius"/>
    </source>
</evidence>
<proteinExistence type="inferred from homology"/>